<dbReference type="PANTHER" id="PTHR10903">
    <property type="entry name" value="GTPASE, IMAP FAMILY MEMBER-RELATED"/>
    <property type="match status" value="1"/>
</dbReference>
<dbReference type="SUPFAM" id="SSF52540">
    <property type="entry name" value="P-loop containing nucleoside triphosphate hydrolases"/>
    <property type="match status" value="1"/>
</dbReference>
<dbReference type="Gene3D" id="3.40.50.300">
    <property type="entry name" value="P-loop containing nucleotide triphosphate hydrolases"/>
    <property type="match status" value="2"/>
</dbReference>
<organism evidence="6 7">
    <name type="scientific">Cirrhinus molitorella</name>
    <name type="common">mud carp</name>
    <dbReference type="NCBI Taxonomy" id="172907"/>
    <lineage>
        <taxon>Eukaryota</taxon>
        <taxon>Metazoa</taxon>
        <taxon>Chordata</taxon>
        <taxon>Craniata</taxon>
        <taxon>Vertebrata</taxon>
        <taxon>Euteleostomi</taxon>
        <taxon>Actinopterygii</taxon>
        <taxon>Neopterygii</taxon>
        <taxon>Teleostei</taxon>
        <taxon>Ostariophysi</taxon>
        <taxon>Cypriniformes</taxon>
        <taxon>Cyprinidae</taxon>
        <taxon>Labeoninae</taxon>
        <taxon>Labeonini</taxon>
        <taxon>Cirrhinus</taxon>
    </lineage>
</organism>
<dbReference type="CDD" id="cd01852">
    <property type="entry name" value="AIG1"/>
    <property type="match status" value="1"/>
</dbReference>
<comment type="caution">
    <text evidence="6">The sequence shown here is derived from an EMBL/GenBank/DDBJ whole genome shotgun (WGS) entry which is preliminary data.</text>
</comment>
<feature type="domain" description="AIG1-type G" evidence="5">
    <location>
        <begin position="226"/>
        <end position="426"/>
    </location>
</feature>
<dbReference type="PANTHER" id="PTHR10903:SF188">
    <property type="entry name" value="GTPASE IMAP FAMILY MEMBER 2-LIKE-RELATED"/>
    <property type="match status" value="1"/>
</dbReference>
<sequence length="763" mass="90110">SDLRIILLGKNITENSRVGNCIIGRAAFESKAPPADGELHIKKHRGKLKNRDVIVINAPHLLQINLSSSQITHGVKECVNQSAPGPHAIILILQHDFSEKDRKRVNYVLNEFSEGALNHTIVLTNEKKIHNNCIHQLIQECGGGHLQFDEQKPEWHSEIFERVEKMLDNEKVKFLICELYEEAGEGTSEDEEQCRAGGSVTAEEMGEFNHKYHGKRRKIFYSREVLDEVRIVLLGKTGVGKSATGNTILWREAFKEDASYDSVTRQCQRETTEIDDRHITVIDTPGLFDTKLSQEEIQREITNCISMILPGPHVFLLLIPVGRFTQEEENAVKIIQETFGEKSLKYTMVLFTKGDNLKKKTIEEYLGTPGSALRKLIEQCGNRYHVFNNNETGDRMQVSELLQKINDMVTANGGSYYTCKMFRQMEREKQMKMLMDKVEELNKENQDLKVYLFKHKEEKKSLKRKMEEERQNFDVKKKKIEEKIRESEGQYKTAIKIEQEKLEKRLQEVRQRTEEEFEKARQKEQNIRDECDQKLKKEREEIKNEKEKIERVKVDLQAKHKVEMEKMKLRIEEERQNHDQELRRRDEKFSESEKQHRKKIKDVEEQIQKQHKATLKQMQDDERKKMEEEKQNWNKRQKIFEETIHNEKHLREEQCKIYEDKIQLLKQKQQDELVRFKPADYEEDRRKDIQNIKMCSSLQKEDTYQNPDLGPKNHKQINKLYHRLDLTKYLQDKMSTKDILEINQSAADPHRETGGVREEIQTK</sequence>
<gene>
    <name evidence="6" type="ORF">QQF64_020385</name>
</gene>
<evidence type="ECO:0000256" key="4">
    <source>
        <dbReference type="SAM" id="MobiDB-lite"/>
    </source>
</evidence>
<feature type="compositionally biased region" description="Basic and acidic residues" evidence="4">
    <location>
        <begin position="618"/>
        <end position="631"/>
    </location>
</feature>
<protein>
    <recommendedName>
        <fullName evidence="5">AIG1-type G domain-containing protein</fullName>
    </recommendedName>
</protein>
<evidence type="ECO:0000256" key="3">
    <source>
        <dbReference type="ARBA" id="ARBA00023134"/>
    </source>
</evidence>
<dbReference type="EMBL" id="JAYMGO010000023">
    <property type="protein sequence ID" value="KAL1249380.1"/>
    <property type="molecule type" value="Genomic_DNA"/>
</dbReference>
<feature type="region of interest" description="Disordered" evidence="4">
    <location>
        <begin position="571"/>
        <end position="631"/>
    </location>
</feature>
<reference evidence="6 7" key="1">
    <citation type="submission" date="2023-09" db="EMBL/GenBank/DDBJ databases">
        <authorList>
            <person name="Wang M."/>
        </authorList>
    </citation>
    <scope>NUCLEOTIDE SEQUENCE [LARGE SCALE GENOMIC DNA]</scope>
    <source>
        <strain evidence="6">GT-2023</strain>
        <tissue evidence="6">Liver</tissue>
    </source>
</reference>
<evidence type="ECO:0000256" key="1">
    <source>
        <dbReference type="ARBA" id="ARBA00008535"/>
    </source>
</evidence>
<comment type="similarity">
    <text evidence="1">Belongs to the TRAFAC class TrmE-Era-EngA-EngB-Septin-like GTPase superfamily. AIG1/Toc34/Toc159-like paraseptin GTPase family. IAN subfamily.</text>
</comment>
<keyword evidence="7" id="KW-1185">Reference proteome</keyword>
<feature type="region of interest" description="Disordered" evidence="4">
    <location>
        <begin position="743"/>
        <end position="763"/>
    </location>
</feature>
<name>A0ABR3L908_9TELE</name>
<keyword evidence="3" id="KW-0342">GTP-binding</keyword>
<feature type="compositionally biased region" description="Basic and acidic residues" evidence="4">
    <location>
        <begin position="748"/>
        <end position="763"/>
    </location>
</feature>
<feature type="non-terminal residue" evidence="6">
    <location>
        <position position="1"/>
    </location>
</feature>
<evidence type="ECO:0000256" key="2">
    <source>
        <dbReference type="ARBA" id="ARBA00022741"/>
    </source>
</evidence>
<evidence type="ECO:0000259" key="5">
    <source>
        <dbReference type="PROSITE" id="PS51720"/>
    </source>
</evidence>
<dbReference type="Proteomes" id="UP001558613">
    <property type="component" value="Unassembled WGS sequence"/>
</dbReference>
<keyword evidence="2" id="KW-0547">Nucleotide-binding</keyword>
<accession>A0ABR3L908</accession>
<evidence type="ECO:0000313" key="6">
    <source>
        <dbReference type="EMBL" id="KAL1249380.1"/>
    </source>
</evidence>
<proteinExistence type="inferred from homology"/>
<feature type="compositionally biased region" description="Basic and acidic residues" evidence="4">
    <location>
        <begin position="571"/>
        <end position="594"/>
    </location>
</feature>
<evidence type="ECO:0000313" key="7">
    <source>
        <dbReference type="Proteomes" id="UP001558613"/>
    </source>
</evidence>
<dbReference type="InterPro" id="IPR006703">
    <property type="entry name" value="G_AIG1"/>
</dbReference>
<dbReference type="InterPro" id="IPR027417">
    <property type="entry name" value="P-loop_NTPase"/>
</dbReference>
<dbReference type="PROSITE" id="PS51720">
    <property type="entry name" value="G_AIG1"/>
    <property type="match status" value="1"/>
</dbReference>
<dbReference type="Pfam" id="PF04548">
    <property type="entry name" value="AIG1"/>
    <property type="match status" value="2"/>
</dbReference>
<dbReference type="InterPro" id="IPR045058">
    <property type="entry name" value="GIMA/IAN/Toc"/>
</dbReference>